<dbReference type="Gene3D" id="3.20.20.80">
    <property type="entry name" value="Glycosidases"/>
    <property type="match status" value="1"/>
</dbReference>
<feature type="region of interest" description="Disordered" evidence="3">
    <location>
        <begin position="698"/>
        <end position="719"/>
    </location>
</feature>
<dbReference type="SUPFAM" id="SSF51120">
    <property type="entry name" value="beta-Roll"/>
    <property type="match status" value="1"/>
</dbReference>
<protein>
    <recommendedName>
        <fullName evidence="6">Hemolysin-type calcium-binding repeat-containing protein</fullName>
    </recommendedName>
</protein>
<proteinExistence type="predicted"/>
<dbReference type="Gene3D" id="2.150.10.10">
    <property type="entry name" value="Serralysin-like metalloprotease, C-terminal"/>
    <property type="match status" value="2"/>
</dbReference>
<dbReference type="PANTHER" id="PTHR38340">
    <property type="entry name" value="S-LAYER PROTEIN"/>
    <property type="match status" value="1"/>
</dbReference>
<dbReference type="InterPro" id="IPR050557">
    <property type="entry name" value="RTX_toxin/Mannuronan_C5-epim"/>
</dbReference>
<dbReference type="Pfam" id="PF00353">
    <property type="entry name" value="HemolysinCabind"/>
    <property type="match status" value="2"/>
</dbReference>
<dbReference type="PROSITE" id="PS00330">
    <property type="entry name" value="HEMOLYSIN_CALCIUM"/>
    <property type="match status" value="1"/>
</dbReference>
<keyword evidence="2" id="KW-0964">Secreted</keyword>
<evidence type="ECO:0000313" key="4">
    <source>
        <dbReference type="EMBL" id="SEO03537.1"/>
    </source>
</evidence>
<feature type="region of interest" description="Disordered" evidence="3">
    <location>
        <begin position="1013"/>
        <end position="1054"/>
    </location>
</feature>
<dbReference type="GO" id="GO:0005509">
    <property type="term" value="F:calcium ion binding"/>
    <property type="evidence" value="ECO:0007669"/>
    <property type="project" value="InterPro"/>
</dbReference>
<dbReference type="InterPro" id="IPR017853">
    <property type="entry name" value="GH"/>
</dbReference>
<dbReference type="AlphaFoldDB" id="A0A1H8LEL2"/>
<accession>A0A1H8LEL2</accession>
<dbReference type="InterPro" id="IPR011049">
    <property type="entry name" value="Serralysin-like_metalloprot_C"/>
</dbReference>
<feature type="region of interest" description="Disordered" evidence="3">
    <location>
        <begin position="912"/>
        <end position="941"/>
    </location>
</feature>
<dbReference type="SUPFAM" id="SSF51445">
    <property type="entry name" value="(Trans)glycosidases"/>
    <property type="match status" value="1"/>
</dbReference>
<feature type="compositionally biased region" description="Acidic residues" evidence="3">
    <location>
        <begin position="912"/>
        <end position="935"/>
    </location>
</feature>
<evidence type="ECO:0008006" key="6">
    <source>
        <dbReference type="Google" id="ProtNLM"/>
    </source>
</evidence>
<sequence>MCAQNISLESSPYIGTPLDDQMFQVNTVFTRDFLDPGGPFDRMIQDMNWSALRFPGGTVTEELFGPGTDFSEQFFDTSTPSGVDPDGDNSRILTAPAAFKYTWDRDMDLQYVLPTERYFSDVEDPDTGLREPTPFGLYRLVDRVDRMIEGDYGPANITMFELGNEFWYQDDRQTPAEYGAMVNELSSSLEFIFDNHEQDLSTPASWIRPEIAMQAGPGWLPEANGLIQDELSLSARQGIDAVVTHYYPRTYDAASGKDRHFDRLDEWGDMPGGNPNLEYYISEWNVSNRSDMDGLEHASAMPEIMSHLVDRDVDFAAVWGTQYFNLGSRLAKLYTDEDAPGGLDYTLTAPGEVYRMMSHDVRGLRHIDINTPETLRDAIGTPPEERAPEEREQLTMHAFGDGDKTVIFVSSRSDQPIDVTLQDDGLLPDYHHLWGEQLGVIDDPTTGDLDEGDPTSHLSRPYIQTLGRSQLESGDGITFQLGPYEIMELEFTTAEMGVRMSGHDQVVDPTANYNDTLDGSAYDDTISGQFGDDELRGHAGNDVLIGGEGNDYLGGWRGEDTLNAGDGNDTLVGGPGSDVLIAGGGENDLRGGDYGGRDGSEVNHFIVDVAGLTTISDLDPNAGESISFLRNYETAEDVWDRATTEDGDLVIDHDAGGTTRLAGMGTRLGTFESFQAVLADFQGDSPIEDEVDTLLQEPPDGSIPNYDIPGDPQPEEPPEEQRIVEELLLVGSNDELAAYMQSLDEDARNGLLDYINPDIFMITATGSTTVTFLNNLPSEGVQQFFGSIAPQTLDVWALKTAANFAEGTYTELPQLDADILQGFLDGISHDVLLDYYFSYSEDQRTAAAEGFWEAIPETDGMDLSQIFGLDPDEIDERRVAFENGEAVPLWQEYVVPERVKDNPDFEDLLAQLEEDEEEEEDEDDDEDDEDEEDDGTGSGGGGCFVATCAYGDYDHPDVAFLRLYRDLELTTHPAGRAFIRVYYAIGPWLADAIRPVPPLRRLARAVLARKVARMQRRRASPPSGSHAPRNGHGARPAPPWSRGNSRSAPDRARR</sequence>
<evidence type="ECO:0000313" key="5">
    <source>
        <dbReference type="Proteomes" id="UP000198893"/>
    </source>
</evidence>
<dbReference type="GO" id="GO:0005576">
    <property type="term" value="C:extracellular region"/>
    <property type="evidence" value="ECO:0007669"/>
    <property type="project" value="UniProtKB-SubCell"/>
</dbReference>
<keyword evidence="5" id="KW-1185">Reference proteome</keyword>
<evidence type="ECO:0000256" key="2">
    <source>
        <dbReference type="ARBA" id="ARBA00022525"/>
    </source>
</evidence>
<gene>
    <name evidence="4" type="ORF">SAMN04490248_101110</name>
</gene>
<dbReference type="EMBL" id="FODS01000001">
    <property type="protein sequence ID" value="SEO03537.1"/>
    <property type="molecule type" value="Genomic_DNA"/>
</dbReference>
<comment type="subcellular location">
    <subcellularLocation>
        <location evidence="1">Secreted</location>
    </subcellularLocation>
</comment>
<reference evidence="4 5" key="1">
    <citation type="submission" date="2016-10" db="EMBL/GenBank/DDBJ databases">
        <authorList>
            <person name="de Groot N.N."/>
        </authorList>
    </citation>
    <scope>NUCLEOTIDE SEQUENCE [LARGE SCALE GENOMIC DNA]</scope>
    <source>
        <strain evidence="4 5">DSM 27842</strain>
    </source>
</reference>
<evidence type="ECO:0000256" key="1">
    <source>
        <dbReference type="ARBA" id="ARBA00004613"/>
    </source>
</evidence>
<evidence type="ECO:0000256" key="3">
    <source>
        <dbReference type="SAM" id="MobiDB-lite"/>
    </source>
</evidence>
<dbReference type="Proteomes" id="UP000198893">
    <property type="component" value="Unassembled WGS sequence"/>
</dbReference>
<dbReference type="PANTHER" id="PTHR38340:SF1">
    <property type="entry name" value="S-LAYER PROTEIN"/>
    <property type="match status" value="1"/>
</dbReference>
<dbReference type="InterPro" id="IPR018511">
    <property type="entry name" value="Hemolysin-typ_Ca-bd_CS"/>
</dbReference>
<dbReference type="STRING" id="569882.SAMN04490248_101110"/>
<organism evidence="4 5">
    <name type="scientific">Salinihabitans flavidus</name>
    <dbReference type="NCBI Taxonomy" id="569882"/>
    <lineage>
        <taxon>Bacteria</taxon>
        <taxon>Pseudomonadati</taxon>
        <taxon>Pseudomonadota</taxon>
        <taxon>Alphaproteobacteria</taxon>
        <taxon>Rhodobacterales</taxon>
        <taxon>Roseobacteraceae</taxon>
        <taxon>Salinihabitans</taxon>
    </lineage>
</organism>
<dbReference type="InterPro" id="IPR001343">
    <property type="entry name" value="Hemolysn_Ca-bd"/>
</dbReference>
<dbReference type="PRINTS" id="PR00313">
    <property type="entry name" value="CABNDNGRPT"/>
</dbReference>
<dbReference type="InterPro" id="IPR049886">
    <property type="entry name" value="CFI_box_CTERM_dom"/>
</dbReference>
<dbReference type="NCBIfam" id="NF041770">
    <property type="entry name" value="CFI_box_CTERM"/>
    <property type="match status" value="1"/>
</dbReference>
<name>A0A1H8LEL2_9RHOB</name>